<dbReference type="AlphaFoldDB" id="A0A0N0RTH7"/>
<name>A0A0N0RTH7_ESCWE</name>
<dbReference type="OrthoDB" id="5419666at2759"/>
<keyword evidence="3" id="KW-1185">Reference proteome</keyword>
<protein>
    <submittedName>
        <fullName evidence="2">Uncharacterized protein</fullName>
    </submittedName>
</protein>
<sequence length="287" mass="31389">MSISRAFTTRKLRMSFDASSEAKSSQRNSQPLRHKISAPMQLLHTTNILSYNAPDLPRPAVNSSPISVASSSHSEHDSDSIATADTTPPASPETAKAERRTSPKRHHLSDFFRFPAKPLFPPTEETEAPPAIPRRAPSHTKKSSFEALARSTSVSRVSKDFDEFVSGHRSRSSSTSTRNCSNPNSISTRSLKHPAPSPPSPATTPSDVETPVKEMHPFGPELAQVTELAEEYSGSTISEILTEDAEYILSHGLSKFSADDYISAIDDLSASFFPEPTPELKRSSKWI</sequence>
<evidence type="ECO:0000313" key="3">
    <source>
        <dbReference type="Proteomes" id="UP000053831"/>
    </source>
</evidence>
<organism evidence="2 3">
    <name type="scientific">Escovopsis weberi</name>
    <dbReference type="NCBI Taxonomy" id="150374"/>
    <lineage>
        <taxon>Eukaryota</taxon>
        <taxon>Fungi</taxon>
        <taxon>Dikarya</taxon>
        <taxon>Ascomycota</taxon>
        <taxon>Pezizomycotina</taxon>
        <taxon>Sordariomycetes</taxon>
        <taxon>Hypocreomycetidae</taxon>
        <taxon>Hypocreales</taxon>
        <taxon>Hypocreaceae</taxon>
        <taxon>Escovopsis</taxon>
    </lineage>
</organism>
<accession>A0A0N0RTH7</accession>
<proteinExistence type="predicted"/>
<comment type="caution">
    <text evidence="2">The sequence shown here is derived from an EMBL/GenBank/DDBJ whole genome shotgun (WGS) entry which is preliminary data.</text>
</comment>
<evidence type="ECO:0000313" key="2">
    <source>
        <dbReference type="EMBL" id="KOS19745.1"/>
    </source>
</evidence>
<feature type="region of interest" description="Disordered" evidence="1">
    <location>
        <begin position="56"/>
        <end position="152"/>
    </location>
</feature>
<reference evidence="2 3" key="1">
    <citation type="submission" date="2015-07" db="EMBL/GenBank/DDBJ databases">
        <title>The genome of the fungus Escovopsis weberi, a specialized disease agent of ant agriculture.</title>
        <authorList>
            <person name="de Man T.J."/>
            <person name="Stajich J.E."/>
            <person name="Kubicek C.P."/>
            <person name="Chenthamara K."/>
            <person name="Atanasova L."/>
            <person name="Druzhinina I.S."/>
            <person name="Birnbaum S."/>
            <person name="Barribeau S.M."/>
            <person name="Teiling C."/>
            <person name="Suen G."/>
            <person name="Currie C."/>
            <person name="Gerardo N.M."/>
        </authorList>
    </citation>
    <scope>NUCLEOTIDE SEQUENCE [LARGE SCALE GENOMIC DNA]</scope>
</reference>
<feature type="compositionally biased region" description="Low complexity" evidence="1">
    <location>
        <begin position="172"/>
        <end position="185"/>
    </location>
</feature>
<dbReference type="EMBL" id="LGSR01000020">
    <property type="protein sequence ID" value="KOS19745.1"/>
    <property type="molecule type" value="Genomic_DNA"/>
</dbReference>
<evidence type="ECO:0000256" key="1">
    <source>
        <dbReference type="SAM" id="MobiDB-lite"/>
    </source>
</evidence>
<feature type="compositionally biased region" description="Polar residues" evidence="1">
    <location>
        <begin position="17"/>
        <end position="31"/>
    </location>
</feature>
<feature type="compositionally biased region" description="Low complexity" evidence="1">
    <location>
        <begin position="59"/>
        <end position="72"/>
    </location>
</feature>
<feature type="region of interest" description="Disordered" evidence="1">
    <location>
        <begin position="164"/>
        <end position="212"/>
    </location>
</feature>
<gene>
    <name evidence="2" type="ORF">ESCO_000987</name>
</gene>
<feature type="region of interest" description="Disordered" evidence="1">
    <location>
        <begin position="15"/>
        <end position="38"/>
    </location>
</feature>
<dbReference type="Proteomes" id="UP000053831">
    <property type="component" value="Unassembled WGS sequence"/>
</dbReference>